<dbReference type="Pfam" id="PF09104">
    <property type="entry name" value="BRCA-2_OB3"/>
    <property type="match status" value="1"/>
</dbReference>
<feature type="domain" description="Breast cancer type 2 susceptibility protein helical" evidence="9">
    <location>
        <begin position="988"/>
        <end position="1167"/>
    </location>
</feature>
<feature type="compositionally biased region" description="Basic and acidic residues" evidence="6">
    <location>
        <begin position="900"/>
        <end position="911"/>
    </location>
</feature>
<gene>
    <name evidence="10" type="ORF">LPLAT_LOCUS8089</name>
</gene>
<evidence type="ECO:0000256" key="4">
    <source>
        <dbReference type="ARBA" id="ARBA00023172"/>
    </source>
</evidence>
<dbReference type="SUPFAM" id="SSF81872">
    <property type="entry name" value="BRCA2 helical domain"/>
    <property type="match status" value="1"/>
</dbReference>
<dbReference type="InterPro" id="IPR015188">
    <property type="entry name" value="BRCA2_OB_3"/>
</dbReference>
<dbReference type="GO" id="GO:0003677">
    <property type="term" value="F:DNA binding"/>
    <property type="evidence" value="ECO:0007669"/>
    <property type="project" value="UniProtKB-KW"/>
</dbReference>
<evidence type="ECO:0000256" key="5">
    <source>
        <dbReference type="ARBA" id="ARBA00023204"/>
    </source>
</evidence>
<evidence type="ECO:0000256" key="3">
    <source>
        <dbReference type="ARBA" id="ARBA00023125"/>
    </source>
</evidence>
<dbReference type="GO" id="GO:0005634">
    <property type="term" value="C:nucleus"/>
    <property type="evidence" value="ECO:0007669"/>
    <property type="project" value="TreeGrafter"/>
</dbReference>
<dbReference type="CDD" id="cd04493">
    <property type="entry name" value="BRCA2DBD_OB1"/>
    <property type="match status" value="1"/>
</dbReference>
<feature type="compositionally biased region" description="Acidic residues" evidence="6">
    <location>
        <begin position="23"/>
        <end position="34"/>
    </location>
</feature>
<dbReference type="Pfam" id="PF09103">
    <property type="entry name" value="BRCA-2_OB1"/>
    <property type="match status" value="1"/>
</dbReference>
<keyword evidence="11" id="KW-1185">Reference proteome</keyword>
<dbReference type="InterPro" id="IPR002093">
    <property type="entry name" value="BRCA2_repeat"/>
</dbReference>
<feature type="region of interest" description="Disordered" evidence="6">
    <location>
        <begin position="1742"/>
        <end position="1772"/>
    </location>
</feature>
<proteinExistence type="predicted"/>
<evidence type="ECO:0000259" key="8">
    <source>
        <dbReference type="Pfam" id="PF09104"/>
    </source>
</evidence>
<dbReference type="PROSITE" id="PS50138">
    <property type="entry name" value="BRCA2_REPEAT"/>
    <property type="match status" value="7"/>
</dbReference>
<reference evidence="10" key="1">
    <citation type="submission" date="2024-04" db="EMBL/GenBank/DDBJ databases">
        <authorList>
            <consortium name="Molecular Ecology Group"/>
        </authorList>
    </citation>
    <scope>NUCLEOTIDE SEQUENCE</scope>
</reference>
<feature type="region of interest" description="Disordered" evidence="6">
    <location>
        <begin position="1374"/>
        <end position="1402"/>
    </location>
</feature>
<protein>
    <recommendedName>
        <fullName evidence="12">Breast cancer type 2 susceptibility protein-like protein</fullName>
    </recommendedName>
</protein>
<dbReference type="InterPro" id="IPR015252">
    <property type="entry name" value="BRCA2_hlx"/>
</dbReference>
<feature type="domain" description="BRCA2 OB3" evidence="8">
    <location>
        <begin position="1508"/>
        <end position="1653"/>
    </location>
</feature>
<dbReference type="EMBL" id="OZ034826">
    <property type="protein sequence ID" value="CAL1682236.1"/>
    <property type="molecule type" value="Genomic_DNA"/>
</dbReference>
<accession>A0AAV2NP48</accession>
<evidence type="ECO:0000259" key="7">
    <source>
        <dbReference type="Pfam" id="PF09103"/>
    </source>
</evidence>
<organism evidence="10 11">
    <name type="scientific">Lasius platythorax</name>
    <dbReference type="NCBI Taxonomy" id="488582"/>
    <lineage>
        <taxon>Eukaryota</taxon>
        <taxon>Metazoa</taxon>
        <taxon>Ecdysozoa</taxon>
        <taxon>Arthropoda</taxon>
        <taxon>Hexapoda</taxon>
        <taxon>Insecta</taxon>
        <taxon>Pterygota</taxon>
        <taxon>Neoptera</taxon>
        <taxon>Endopterygota</taxon>
        <taxon>Hymenoptera</taxon>
        <taxon>Apocrita</taxon>
        <taxon>Aculeata</taxon>
        <taxon>Formicoidea</taxon>
        <taxon>Formicidae</taxon>
        <taxon>Formicinae</taxon>
        <taxon>Lasius</taxon>
        <taxon>Lasius</taxon>
    </lineage>
</organism>
<dbReference type="InterPro" id="IPR015187">
    <property type="entry name" value="BRCA2_OB_1"/>
</dbReference>
<name>A0AAV2NP48_9HYME</name>
<feature type="region of interest" description="Disordered" evidence="6">
    <location>
        <begin position="1"/>
        <end position="36"/>
    </location>
</feature>
<feature type="region of interest" description="Disordered" evidence="6">
    <location>
        <begin position="791"/>
        <end position="815"/>
    </location>
</feature>
<dbReference type="GO" id="GO:0006355">
    <property type="term" value="P:regulation of DNA-templated transcription"/>
    <property type="evidence" value="ECO:0007669"/>
    <property type="project" value="TreeGrafter"/>
</dbReference>
<keyword evidence="5" id="KW-0234">DNA repair</keyword>
<keyword evidence="1" id="KW-0677">Repeat</keyword>
<dbReference type="Proteomes" id="UP001497644">
    <property type="component" value="Chromosome 3"/>
</dbReference>
<keyword evidence="4" id="KW-0233">DNA recombination</keyword>
<dbReference type="Pfam" id="PF09169">
    <property type="entry name" value="BRCA-2_helical"/>
    <property type="match status" value="1"/>
</dbReference>
<dbReference type="InterPro" id="IPR015525">
    <property type="entry name" value="BRCA2"/>
</dbReference>
<dbReference type="InterPro" id="IPR012340">
    <property type="entry name" value="NA-bd_OB-fold"/>
</dbReference>
<evidence type="ECO:0000256" key="1">
    <source>
        <dbReference type="ARBA" id="ARBA00022737"/>
    </source>
</evidence>
<evidence type="ECO:0000313" key="10">
    <source>
        <dbReference type="EMBL" id="CAL1682236.1"/>
    </source>
</evidence>
<dbReference type="Gene3D" id="2.40.50.140">
    <property type="entry name" value="Nucleic acid-binding proteins"/>
    <property type="match status" value="4"/>
</dbReference>
<evidence type="ECO:0000256" key="6">
    <source>
        <dbReference type="SAM" id="MobiDB-lite"/>
    </source>
</evidence>
<sequence length="1772" mass="198421">MNNMEFGEANDDNTIMDSSTIDNTEDESDELFSDDEQKKEIKCDALILNRFEAPSSSVITPDVIPCTPLSLLPLLSKINEQWSSDFETPQAQPYIEPLTSTIEKTEETPKLEQHTPDISTVKSIDKIISDSPVIAGEFRGSRRRSKRRIFRSSISIDPLVVTNNEDITVNIPIEKSVTSENTNSAVQNNATNVAESISSIDNILEDCESKVFNKIENICNNEELENPTNTTPDRLDISTQEFFKNASFSNIDQVCFNTFDNQTAVQSIVHCNQKIKDIDKDKNIEENQNISFFTARGASINVSKQAAFKAKRLFADAFDIDETQAQNYESFAKRNSNEQKNKHLSSFSFANTVSTKEILSKSERQITEQSKHYDKMRTTDCKEPLVNKSSVEEVNTVPILFSTASGAPINVSKEALSKAKTLLADESEKDNDKLIKYSERSSIDVNSMKPNNITLPLFSTAGGKPINISEKSLAKAKMLLADESEKENDISIKYPQKSFTDVNSMKPNDMTLSLFSTAGGKPINISEKSLAKAKMLADESEKENDISIKYPQKSFTDVNTTKQNDMTLPLFSTAAGKPVNISEKSLAKAKMLLANESGKESNILIKYPEKSFTDVNSMKQNDMTLPLFSTAAGKPINISEKSLAKAKMLLADESEKESDILIKYPEKSFTDINSIKQNDMTLPLFSTAAGKPINISEKSLAKAKMLFTEQLDTTVEQIISNKVDTFDNKQCDINASNIKSYITPDEKIKRCDLKISYDGLYLESDQEITVSSNALLKSRIFSNNYSDDNSPDLRYTSLQKRNSDNSDENTPLGRNCAPELKKARFSNEFQARKLFSDNLDINMDNENRNPDEKKQADSIINSALGSPERDVEPIELDVMGSPVLGTHSRKRKDLGHRRDKYSAPRADKITLDDAENVASREDVAHETASCKNTDANESDTEMQKSTQTEKQKAESNTESNEYGDTQLMMYFVDESARILQDRLTAALDQEKVITAKRRHGSKQSIGHLYRYKQVNSNARLSLREIGNGAPPVPLSYQELVDRRISPNILAITAATAASYTFRCSDFYENEVVRINVRGIEMEDEVRLILDENGYVGIWEFLRAFLASPGVDPNLVPARWVENHYRWIVWKLASMDRMKFGSAELPRTLTPSRVMAQLKYRYDREIDQFQRSAVRRILEKDDVASKRMILCVSSIVENNVSTEIGKSPRVGVPKWRIELTDSWYSVPICIDIGLVKSISTGKVREGTKLVMSGAELLNCDQGFYPLEAPASVCLKLHTNSTRRARWDAKLGYAPCSGPIPIKLRNVCPSGGLIGKMTIIVARVYPTLYHEKTASGDSIVRNAKCEEKVQSTYEQQCLSKIEAFYANAERDFQEGLSRDSMSTKLGEDYESSSMQESVSKKRRSDELLQELHQKKEMFMQDVQSKLRKNLPGPRQVSQLLKVRVCDENVNAILSIWSPGEEVVNALKEGACVSLYNVVASGKRGAELQLTARRSSIFKPVKMHDTSYPTRVHTSFCEMANFEFAPPYGEFDTVGFVCSVGPAPYGMKDFEVVHLAYPKTDSNDSSYLSILFWQGIASYGYTDILTVGSIVACSNLEWRRATSWNVPAAYCTDRTIFTCNPRRNHLYDSFENLQNLITDPLKYAERCTSALNVELQKKSTPTHFVAGKNTPIKIYNSITSSADKRLIDYTSPLAAPRLGAGSSPSYVASNPSIQRRLEKLQYYGEPPELSPLMLRKSKRVSLNFQSPIRISDSTKDASNTNQSGDSSSSGASKNQ</sequence>
<keyword evidence="3" id="KW-0238">DNA-binding</keyword>
<dbReference type="Pfam" id="PF00634">
    <property type="entry name" value="BRCA2"/>
    <property type="match status" value="6"/>
</dbReference>
<evidence type="ECO:0000313" key="11">
    <source>
        <dbReference type="Proteomes" id="UP001497644"/>
    </source>
</evidence>
<evidence type="ECO:0008006" key="12">
    <source>
        <dbReference type="Google" id="ProtNLM"/>
    </source>
</evidence>
<dbReference type="SUPFAM" id="SSF50249">
    <property type="entry name" value="Nucleic acid-binding proteins"/>
    <property type="match status" value="3"/>
</dbReference>
<feature type="domain" description="BRCA2 OB1" evidence="7">
    <location>
        <begin position="1171"/>
        <end position="1292"/>
    </location>
</feature>
<dbReference type="PANTHER" id="PTHR11289">
    <property type="entry name" value="BREAST CANCER TYPE 2 SUSCEPTIBILITY PROTEIN BRCA2"/>
    <property type="match status" value="1"/>
</dbReference>
<evidence type="ECO:0000256" key="2">
    <source>
        <dbReference type="ARBA" id="ARBA00022763"/>
    </source>
</evidence>
<evidence type="ECO:0000259" key="9">
    <source>
        <dbReference type="Pfam" id="PF09169"/>
    </source>
</evidence>
<keyword evidence="2" id="KW-0227">DNA damage</keyword>
<dbReference type="GO" id="GO:0000724">
    <property type="term" value="P:double-strand break repair via homologous recombination"/>
    <property type="evidence" value="ECO:0007669"/>
    <property type="project" value="InterPro"/>
</dbReference>
<dbReference type="PANTHER" id="PTHR11289:SF0">
    <property type="entry name" value="BREAST CANCER TYPE 2 SUSCEPTIBILITY PROTEIN"/>
    <property type="match status" value="1"/>
</dbReference>
<feature type="region of interest" description="Disordered" evidence="6">
    <location>
        <begin position="863"/>
        <end position="961"/>
    </location>
</feature>
<dbReference type="InterPro" id="IPR036315">
    <property type="entry name" value="BRCA2_hlx_sf"/>
</dbReference>
<feature type="compositionally biased region" description="Low complexity" evidence="6">
    <location>
        <begin position="1754"/>
        <end position="1772"/>
    </location>
</feature>
<feature type="compositionally biased region" description="Basic residues" evidence="6">
    <location>
        <begin position="887"/>
        <end position="899"/>
    </location>
</feature>
<feature type="compositionally biased region" description="Polar residues" evidence="6">
    <location>
        <begin position="12"/>
        <end position="22"/>
    </location>
</feature>